<sequence>MTDHRGTIGIMTFLMASMVSILPLLIKGEGFPSVDFSDIKIRFHGHSLQEFYYCLCEDNIQECSMIYYLVYVTKVFGRSQTAMLSPIHREVTFGCDRPSEGYGTYSCRVLQANDTSFCACAAGCPVSHIDETHSSMCRNKCVNIQWKSCYVKYENFADLNAPLLNSCSPPTSKNLSDSQILAVAIGVSFGFLVILNFSAIIAFLHWRSKKGKTNQARSLESARANHRHGTSDYSVLDAGNNAIGNRPVEHIYNHVSSISGEVGNEAENYIDTGLYSHYSEISDIRTVENENNINLGQHSLYSEPLESSAAENEPTNNNDTGQDSLYSEPVESRLVENETENDINNVQLSLYSEPVESRFVENETENDINNVQLSLYSEPVERRSEVNTTAQTNEYATIA</sequence>
<gene>
    <name evidence="3" type="ORF">PoB_004673600</name>
</gene>
<feature type="compositionally biased region" description="Polar residues" evidence="1">
    <location>
        <begin position="309"/>
        <end position="325"/>
    </location>
</feature>
<reference evidence="3 4" key="1">
    <citation type="journal article" date="2021" name="Elife">
        <title>Chloroplast acquisition without the gene transfer in kleptoplastic sea slugs, Plakobranchus ocellatus.</title>
        <authorList>
            <person name="Maeda T."/>
            <person name="Takahashi S."/>
            <person name="Yoshida T."/>
            <person name="Shimamura S."/>
            <person name="Takaki Y."/>
            <person name="Nagai Y."/>
            <person name="Toyoda A."/>
            <person name="Suzuki Y."/>
            <person name="Arimoto A."/>
            <person name="Ishii H."/>
            <person name="Satoh N."/>
            <person name="Nishiyama T."/>
            <person name="Hasebe M."/>
            <person name="Maruyama T."/>
            <person name="Minagawa J."/>
            <person name="Obokata J."/>
            <person name="Shigenobu S."/>
        </authorList>
    </citation>
    <scope>NUCLEOTIDE SEQUENCE [LARGE SCALE GENOMIC DNA]</scope>
</reference>
<dbReference type="EMBL" id="BLXT01005154">
    <property type="protein sequence ID" value="GFO20231.1"/>
    <property type="molecule type" value="Genomic_DNA"/>
</dbReference>
<comment type="caution">
    <text evidence="3">The sequence shown here is derived from an EMBL/GenBank/DDBJ whole genome shotgun (WGS) entry which is preliminary data.</text>
</comment>
<protein>
    <submittedName>
        <fullName evidence="3">Uncharacterized protein</fullName>
    </submittedName>
</protein>
<accession>A0AAV4BA62</accession>
<proteinExistence type="predicted"/>
<evidence type="ECO:0000313" key="3">
    <source>
        <dbReference type="EMBL" id="GFO20231.1"/>
    </source>
</evidence>
<evidence type="ECO:0000313" key="4">
    <source>
        <dbReference type="Proteomes" id="UP000735302"/>
    </source>
</evidence>
<keyword evidence="4" id="KW-1185">Reference proteome</keyword>
<evidence type="ECO:0000256" key="2">
    <source>
        <dbReference type="SAM" id="Phobius"/>
    </source>
</evidence>
<dbReference type="AlphaFoldDB" id="A0AAV4BA62"/>
<keyword evidence="2" id="KW-0472">Membrane</keyword>
<dbReference type="Proteomes" id="UP000735302">
    <property type="component" value="Unassembled WGS sequence"/>
</dbReference>
<organism evidence="3 4">
    <name type="scientific">Plakobranchus ocellatus</name>
    <dbReference type="NCBI Taxonomy" id="259542"/>
    <lineage>
        <taxon>Eukaryota</taxon>
        <taxon>Metazoa</taxon>
        <taxon>Spiralia</taxon>
        <taxon>Lophotrochozoa</taxon>
        <taxon>Mollusca</taxon>
        <taxon>Gastropoda</taxon>
        <taxon>Heterobranchia</taxon>
        <taxon>Euthyneura</taxon>
        <taxon>Panpulmonata</taxon>
        <taxon>Sacoglossa</taxon>
        <taxon>Placobranchoidea</taxon>
        <taxon>Plakobranchidae</taxon>
        <taxon>Plakobranchus</taxon>
    </lineage>
</organism>
<keyword evidence="2" id="KW-1133">Transmembrane helix</keyword>
<feature type="transmembrane region" description="Helical" evidence="2">
    <location>
        <begin position="180"/>
        <end position="204"/>
    </location>
</feature>
<keyword evidence="2" id="KW-0812">Transmembrane</keyword>
<feature type="region of interest" description="Disordered" evidence="1">
    <location>
        <begin position="305"/>
        <end position="325"/>
    </location>
</feature>
<evidence type="ECO:0000256" key="1">
    <source>
        <dbReference type="SAM" id="MobiDB-lite"/>
    </source>
</evidence>
<name>A0AAV4BA62_9GAST</name>
<feature type="transmembrane region" description="Helical" evidence="2">
    <location>
        <begin position="7"/>
        <end position="26"/>
    </location>
</feature>